<evidence type="ECO:0000256" key="1">
    <source>
        <dbReference type="ARBA" id="ARBA00001936"/>
    </source>
</evidence>
<dbReference type="Gene3D" id="3.40.718.10">
    <property type="entry name" value="Isopropylmalate Dehydrogenase"/>
    <property type="match status" value="1"/>
</dbReference>
<dbReference type="Pfam" id="PF00180">
    <property type="entry name" value="Iso_dh"/>
    <property type="match status" value="1"/>
</dbReference>
<dbReference type="GO" id="GO:0004450">
    <property type="term" value="F:isocitrate dehydrogenase (NADP+) activity"/>
    <property type="evidence" value="ECO:0007669"/>
    <property type="project" value="UniProtKB-EC"/>
</dbReference>
<feature type="binding site" evidence="10">
    <location>
        <position position="132"/>
    </location>
    <ligand>
        <name>D-threo-isocitrate</name>
        <dbReference type="ChEBI" id="CHEBI:15562"/>
    </ligand>
</feature>
<dbReference type="InterPro" id="IPR024084">
    <property type="entry name" value="IsoPropMal-DH-like_dom"/>
</dbReference>
<comment type="similarity">
    <text evidence="2 8">Belongs to the isocitrate and isopropylmalate dehydrogenases family.</text>
</comment>
<dbReference type="GO" id="GO:0046872">
    <property type="term" value="F:metal ion binding"/>
    <property type="evidence" value="ECO:0007669"/>
    <property type="project" value="UniProtKB-KW"/>
</dbReference>
<dbReference type="RefSeq" id="WP_211800779.1">
    <property type="nucleotide sequence ID" value="NZ_JAGSCS010000007.1"/>
</dbReference>
<comment type="cofactor">
    <cofactor evidence="1">
        <name>Mn(2+)</name>
        <dbReference type="ChEBI" id="CHEBI:29035"/>
    </cofactor>
</comment>
<keyword evidence="5 8" id="KW-0460">Magnesium</keyword>
<dbReference type="EC" id="1.1.1.42" evidence="8"/>
<evidence type="ECO:0000259" key="12">
    <source>
        <dbReference type="SMART" id="SM01329"/>
    </source>
</evidence>
<keyword evidence="4 8" id="KW-0479">Metal-binding</keyword>
<comment type="cofactor">
    <cofactor evidence="8 11">
        <name>Mg(2+)</name>
        <dbReference type="ChEBI" id="CHEBI:18420"/>
    </cofactor>
    <cofactor evidence="8 11">
        <name>Mn(2+)</name>
        <dbReference type="ChEBI" id="CHEBI:29035"/>
    </cofactor>
    <text evidence="8 11">Binds 1 Mg(2+) or Mn(2+) ion per subunit.</text>
</comment>
<keyword evidence="14" id="KW-1185">Reference proteome</keyword>
<accession>A0A941CR00</accession>
<gene>
    <name evidence="13" type="ORF">KCG48_06730</name>
</gene>
<keyword evidence="6 8" id="KW-0560">Oxidoreductase</keyword>
<sequence>MKKIEMKNPVVELTGDEMAAVIWTMIREDLVKPYVELKTETYDLSMMNRDKTEDAVTTEAGWAIRKNGVGIKCATITVNREKMERYGLKAIYRSPNATVREIIDGTIIRRPVVSPYVKPLVTSWVSPIVVARHSFGDIYKSFSRVVPEGAKVSLMVDHADGHQEVLPFEYFPGDGVVMVQMNLDDSIRRFADDCFRYALDEHLNLIFSTKDTVSKTYDARFKEIFQELYESTYAQDFKDKNLTYRYMLIDAASSMIVRSPGNLLWACKNYEGDVLGDLIASGFGSSAMMSSELYGMDNSYEYEASHGTMPDLYQDHLSGKPTYVNPTSLIYAWANALEKRGNLDATPDLVTYAQALKSAVIDTVDEGHITPDLKRQYTRETYEITRTEDMIALIRQHLETRLKKAFSA</sequence>
<dbReference type="GO" id="GO:0006102">
    <property type="term" value="P:isocitrate metabolic process"/>
    <property type="evidence" value="ECO:0007669"/>
    <property type="project" value="InterPro"/>
</dbReference>
<dbReference type="InterPro" id="IPR004790">
    <property type="entry name" value="Isocitrate_DH_NADP"/>
</dbReference>
<feature type="binding site" evidence="11">
    <location>
        <position position="273"/>
    </location>
    <ligand>
        <name>Mn(2+)</name>
        <dbReference type="ChEBI" id="CHEBI:29035"/>
    </ligand>
</feature>
<protein>
    <recommendedName>
        <fullName evidence="8">Isocitrate dehydrogenase [NADP]</fullName>
        <ecNumber evidence="8">1.1.1.42</ecNumber>
    </recommendedName>
</protein>
<feature type="site" description="Critical for catalysis" evidence="9">
    <location>
        <position position="139"/>
    </location>
</feature>
<dbReference type="SMART" id="SM01329">
    <property type="entry name" value="Iso_dh"/>
    <property type="match status" value="1"/>
</dbReference>
<dbReference type="PANTHER" id="PTHR11822:SF21">
    <property type="entry name" value="ISOCITRATE DEHYDROGENASE [NADP], MITOCHONDRIAL"/>
    <property type="match status" value="1"/>
</dbReference>
<dbReference type="EMBL" id="JAGSCS010000007">
    <property type="protein sequence ID" value="MBR0576034.1"/>
    <property type="molecule type" value="Genomic_DNA"/>
</dbReference>
<evidence type="ECO:0000256" key="11">
    <source>
        <dbReference type="PIRSR" id="PIRSR000108-3"/>
    </source>
</evidence>
<feature type="binding site" evidence="10">
    <location>
        <position position="109"/>
    </location>
    <ligand>
        <name>D-threo-isocitrate</name>
        <dbReference type="ChEBI" id="CHEBI:15562"/>
    </ligand>
</feature>
<dbReference type="PIRSF" id="PIRSF000108">
    <property type="entry name" value="IDH_NADP"/>
    <property type="match status" value="1"/>
</dbReference>
<evidence type="ECO:0000313" key="14">
    <source>
        <dbReference type="Proteomes" id="UP000675379"/>
    </source>
</evidence>
<feature type="binding site" evidence="10">
    <location>
        <position position="77"/>
    </location>
    <ligand>
        <name>D-threo-isocitrate</name>
        <dbReference type="ChEBI" id="CHEBI:15562"/>
    </ligand>
</feature>
<dbReference type="PANTHER" id="PTHR11822">
    <property type="entry name" value="NADP-SPECIFIC ISOCITRATE DEHYDROGENASE"/>
    <property type="match status" value="1"/>
</dbReference>
<evidence type="ECO:0000256" key="3">
    <source>
        <dbReference type="ARBA" id="ARBA00022532"/>
    </source>
</evidence>
<dbReference type="Proteomes" id="UP000675379">
    <property type="component" value="Unassembled WGS sequence"/>
</dbReference>
<reference evidence="13" key="1">
    <citation type="submission" date="2021-04" db="EMBL/GenBank/DDBJ databases">
        <title>Proteiniclasticum sedimins sp. nov., an obligate anaerobic bacterium isolated from anaerobic sludge.</title>
        <authorList>
            <person name="Liu J."/>
        </authorList>
    </citation>
    <scope>NUCLEOTIDE SEQUENCE</scope>
    <source>
        <strain evidence="13">BAD-10</strain>
    </source>
</reference>
<feature type="domain" description="Isopropylmalate dehydrogenase-like" evidence="12">
    <location>
        <begin position="9"/>
        <end position="394"/>
    </location>
</feature>
<proteinExistence type="inferred from homology"/>
<feature type="binding site" evidence="11">
    <location>
        <position position="250"/>
    </location>
    <ligand>
        <name>Mn(2+)</name>
        <dbReference type="ChEBI" id="CHEBI:29035"/>
    </ligand>
</feature>
<evidence type="ECO:0000256" key="6">
    <source>
        <dbReference type="ARBA" id="ARBA00023002"/>
    </source>
</evidence>
<dbReference type="AlphaFoldDB" id="A0A941CR00"/>
<dbReference type="SUPFAM" id="SSF53659">
    <property type="entry name" value="Isocitrate/Isopropylmalate dehydrogenase-like"/>
    <property type="match status" value="1"/>
</dbReference>
<dbReference type="GO" id="GO:0006099">
    <property type="term" value="P:tricarboxylic acid cycle"/>
    <property type="evidence" value="ECO:0007669"/>
    <property type="project" value="UniProtKB-KW"/>
</dbReference>
<evidence type="ECO:0000256" key="5">
    <source>
        <dbReference type="ARBA" id="ARBA00022842"/>
    </source>
</evidence>
<evidence type="ECO:0000256" key="7">
    <source>
        <dbReference type="ARBA" id="ARBA00023211"/>
    </source>
</evidence>
<evidence type="ECO:0000256" key="10">
    <source>
        <dbReference type="PIRSR" id="PIRSR000108-2"/>
    </source>
</evidence>
<dbReference type="NCBIfam" id="NF006156">
    <property type="entry name" value="PRK08299.1"/>
    <property type="match status" value="1"/>
</dbReference>
<feature type="binding site" evidence="10">
    <location>
        <begin position="94"/>
        <end position="100"/>
    </location>
    <ligand>
        <name>D-threo-isocitrate</name>
        <dbReference type="ChEBI" id="CHEBI:15562"/>
    </ligand>
</feature>
<evidence type="ECO:0000256" key="4">
    <source>
        <dbReference type="ARBA" id="ARBA00022723"/>
    </source>
</evidence>
<feature type="site" description="Critical for catalysis" evidence="9">
    <location>
        <position position="210"/>
    </location>
</feature>
<comment type="catalytic activity">
    <reaction evidence="8">
        <text>D-threo-isocitrate + NADP(+) = 2-oxoglutarate + CO2 + NADPH</text>
        <dbReference type="Rhea" id="RHEA:19629"/>
        <dbReference type="ChEBI" id="CHEBI:15562"/>
        <dbReference type="ChEBI" id="CHEBI:16526"/>
        <dbReference type="ChEBI" id="CHEBI:16810"/>
        <dbReference type="ChEBI" id="CHEBI:57783"/>
        <dbReference type="ChEBI" id="CHEBI:58349"/>
        <dbReference type="EC" id="1.1.1.42"/>
    </reaction>
</comment>
<evidence type="ECO:0000313" key="13">
    <source>
        <dbReference type="EMBL" id="MBR0576034.1"/>
    </source>
</evidence>
<evidence type="ECO:0000256" key="9">
    <source>
        <dbReference type="PIRSR" id="PIRSR000108-1"/>
    </source>
</evidence>
<keyword evidence="8" id="KW-0521">NADP</keyword>
<evidence type="ECO:0000256" key="2">
    <source>
        <dbReference type="ARBA" id="ARBA00007769"/>
    </source>
</evidence>
<name>A0A941CR00_9CLOT</name>
<keyword evidence="7 8" id="KW-0464">Manganese</keyword>
<keyword evidence="3 8" id="KW-0816">Tricarboxylic acid cycle</keyword>
<evidence type="ECO:0000256" key="8">
    <source>
        <dbReference type="PIRNR" id="PIRNR000108"/>
    </source>
</evidence>
<comment type="caution">
    <text evidence="13">The sequence shown here is derived from an EMBL/GenBank/DDBJ whole genome shotgun (WGS) entry which is preliminary data.</text>
</comment>
<organism evidence="13 14">
    <name type="scientific">Proteiniclasticum sediminis</name>
    <dbReference type="NCBI Taxonomy" id="2804028"/>
    <lineage>
        <taxon>Bacteria</taxon>
        <taxon>Bacillati</taxon>
        <taxon>Bacillota</taxon>
        <taxon>Clostridia</taxon>
        <taxon>Eubacteriales</taxon>
        <taxon>Clostridiaceae</taxon>
        <taxon>Proteiniclasticum</taxon>
    </lineage>
</organism>